<dbReference type="InterPro" id="IPR013762">
    <property type="entry name" value="Integrase-like_cat_sf"/>
</dbReference>
<sequence>MPKRILEKTALEVSRLRDDGVYAVGGASGLHLQIIGGSRVWVFRYRFMAQRRRMGLGSYPGVSLAAAREAARQAIALRDAGTDPLQARAAEREAARLAVAQRLEFDVAAESFIREHESTWRNLKHVQQWRNTLAQYASPHFGAVPVSDIDQALVLRALSPIWKTKTETASRLRGRIEQVLDWATAHGHRSGPNPARWRGQLEHILADPDKVAPVKHHPAVAVASLPRAYRLISAVDGQSARALCFLILTAARSGEVRGCSWSEVDLEAGLWIVPAERMKGKKEHRVPLSRQTVALLKAQPRLPDVDYVFPSNRRGPLSDMALTQLMRRHDFEAVPHGFRSTFRDWAGEKTHHPRDAVELCLAHSIDTKTEAAYRRGDMMEKRAAIMQDWADYALSAPASSA</sequence>
<dbReference type="PROSITE" id="PS51898">
    <property type="entry name" value="TYR_RECOMBINASE"/>
    <property type="match status" value="1"/>
</dbReference>
<evidence type="ECO:0000256" key="4">
    <source>
        <dbReference type="ARBA" id="ARBA00023172"/>
    </source>
</evidence>
<evidence type="ECO:0000313" key="9">
    <source>
        <dbReference type="EMBL" id="SFE09350.1"/>
    </source>
</evidence>
<keyword evidence="2" id="KW-0229">DNA integration</keyword>
<dbReference type="SUPFAM" id="SSF56349">
    <property type="entry name" value="DNA breaking-rejoining enzymes"/>
    <property type="match status" value="1"/>
</dbReference>
<proteinExistence type="inferred from homology"/>
<evidence type="ECO:0000256" key="3">
    <source>
        <dbReference type="ARBA" id="ARBA00023125"/>
    </source>
</evidence>
<dbReference type="PANTHER" id="PTHR30629:SF2">
    <property type="entry name" value="PROPHAGE INTEGRASE INTS-RELATED"/>
    <property type="match status" value="1"/>
</dbReference>
<evidence type="ECO:0000313" key="10">
    <source>
        <dbReference type="Proteomes" id="UP000199517"/>
    </source>
</evidence>
<feature type="transmembrane region" description="Helical" evidence="6">
    <location>
        <begin position="20"/>
        <end position="43"/>
    </location>
</feature>
<dbReference type="InterPro" id="IPR053876">
    <property type="entry name" value="Phage_int_M"/>
</dbReference>
<dbReference type="EMBL" id="FOMQ01000014">
    <property type="protein sequence ID" value="SFE09350.1"/>
    <property type="molecule type" value="Genomic_DNA"/>
</dbReference>
<dbReference type="Gene3D" id="1.10.150.130">
    <property type="match status" value="1"/>
</dbReference>
<evidence type="ECO:0000256" key="6">
    <source>
        <dbReference type="SAM" id="Phobius"/>
    </source>
</evidence>
<dbReference type="OrthoDB" id="9775880at2"/>
<feature type="domain" description="Core-binding (CB)" evidence="8">
    <location>
        <begin position="103"/>
        <end position="184"/>
    </location>
</feature>
<keyword evidence="6" id="KW-0472">Membrane</keyword>
<dbReference type="GO" id="GO:0015074">
    <property type="term" value="P:DNA integration"/>
    <property type="evidence" value="ECO:0007669"/>
    <property type="project" value="UniProtKB-KW"/>
</dbReference>
<dbReference type="InterPro" id="IPR010998">
    <property type="entry name" value="Integrase_recombinase_N"/>
</dbReference>
<dbReference type="Gene3D" id="1.10.443.10">
    <property type="entry name" value="Intergrase catalytic core"/>
    <property type="match status" value="1"/>
</dbReference>
<dbReference type="GO" id="GO:0006310">
    <property type="term" value="P:DNA recombination"/>
    <property type="evidence" value="ECO:0007669"/>
    <property type="project" value="UniProtKB-KW"/>
</dbReference>
<reference evidence="10" key="1">
    <citation type="submission" date="2016-10" db="EMBL/GenBank/DDBJ databases">
        <authorList>
            <person name="Varghese N."/>
            <person name="Submissions S."/>
        </authorList>
    </citation>
    <scope>NUCLEOTIDE SEQUENCE [LARGE SCALE GENOMIC DNA]</scope>
    <source>
        <strain evidence="10">DSM 7481</strain>
    </source>
</reference>
<keyword evidence="4" id="KW-0233">DNA recombination</keyword>
<evidence type="ECO:0000256" key="2">
    <source>
        <dbReference type="ARBA" id="ARBA00022908"/>
    </source>
</evidence>
<dbReference type="Pfam" id="PF22022">
    <property type="entry name" value="Phage_int_M"/>
    <property type="match status" value="1"/>
</dbReference>
<organism evidence="9 10">
    <name type="scientific">Paracidovorax konjaci</name>
    <dbReference type="NCBI Taxonomy" id="32040"/>
    <lineage>
        <taxon>Bacteria</taxon>
        <taxon>Pseudomonadati</taxon>
        <taxon>Pseudomonadota</taxon>
        <taxon>Betaproteobacteria</taxon>
        <taxon>Burkholderiales</taxon>
        <taxon>Comamonadaceae</taxon>
        <taxon>Paracidovorax</taxon>
    </lineage>
</organism>
<dbReference type="AlphaFoldDB" id="A0A1I1XUX1"/>
<keyword evidence="10" id="KW-1185">Reference proteome</keyword>
<dbReference type="Proteomes" id="UP000199517">
    <property type="component" value="Unassembled WGS sequence"/>
</dbReference>
<feature type="domain" description="Tyr recombinase" evidence="7">
    <location>
        <begin position="216"/>
        <end position="386"/>
    </location>
</feature>
<dbReference type="STRING" id="32040.SAMN04489710_11443"/>
<dbReference type="InterPro" id="IPR050808">
    <property type="entry name" value="Phage_Integrase"/>
</dbReference>
<evidence type="ECO:0000256" key="1">
    <source>
        <dbReference type="ARBA" id="ARBA00008857"/>
    </source>
</evidence>
<keyword evidence="3 5" id="KW-0238">DNA-binding</keyword>
<dbReference type="InterPro" id="IPR025166">
    <property type="entry name" value="Integrase_DNA_bind_dom"/>
</dbReference>
<dbReference type="InterPro" id="IPR044068">
    <property type="entry name" value="CB"/>
</dbReference>
<dbReference type="RefSeq" id="WP_092955533.1">
    <property type="nucleotide sequence ID" value="NZ_FOMQ01000014.1"/>
</dbReference>
<dbReference type="CDD" id="cd00801">
    <property type="entry name" value="INT_P4_C"/>
    <property type="match status" value="1"/>
</dbReference>
<dbReference type="Pfam" id="PF13356">
    <property type="entry name" value="Arm-DNA-bind_3"/>
    <property type="match status" value="1"/>
</dbReference>
<keyword evidence="6" id="KW-1133">Transmembrane helix</keyword>
<evidence type="ECO:0000259" key="7">
    <source>
        <dbReference type="PROSITE" id="PS51898"/>
    </source>
</evidence>
<dbReference type="Pfam" id="PF00589">
    <property type="entry name" value="Phage_integrase"/>
    <property type="match status" value="1"/>
</dbReference>
<dbReference type="InterPro" id="IPR038488">
    <property type="entry name" value="Integrase_DNA-bd_sf"/>
</dbReference>
<dbReference type="Gene3D" id="3.30.160.390">
    <property type="entry name" value="Integrase, DNA-binding domain"/>
    <property type="match status" value="1"/>
</dbReference>
<evidence type="ECO:0000256" key="5">
    <source>
        <dbReference type="PROSITE-ProRule" id="PRU01248"/>
    </source>
</evidence>
<dbReference type="InterPro" id="IPR011010">
    <property type="entry name" value="DNA_brk_join_enz"/>
</dbReference>
<accession>A0A1I1XUX1</accession>
<keyword evidence="6" id="KW-0812">Transmembrane</keyword>
<gene>
    <name evidence="9" type="ORF">SAMN04489710_11443</name>
</gene>
<dbReference type="PROSITE" id="PS51900">
    <property type="entry name" value="CB"/>
    <property type="match status" value="1"/>
</dbReference>
<dbReference type="PANTHER" id="PTHR30629">
    <property type="entry name" value="PROPHAGE INTEGRASE"/>
    <property type="match status" value="1"/>
</dbReference>
<dbReference type="GO" id="GO:0003677">
    <property type="term" value="F:DNA binding"/>
    <property type="evidence" value="ECO:0007669"/>
    <property type="project" value="UniProtKB-UniRule"/>
</dbReference>
<evidence type="ECO:0000259" key="8">
    <source>
        <dbReference type="PROSITE" id="PS51900"/>
    </source>
</evidence>
<protein>
    <submittedName>
        <fullName evidence="9">Integrase</fullName>
    </submittedName>
</protein>
<comment type="similarity">
    <text evidence="1">Belongs to the 'phage' integrase family.</text>
</comment>
<dbReference type="InterPro" id="IPR002104">
    <property type="entry name" value="Integrase_catalytic"/>
</dbReference>
<name>A0A1I1XUX1_9BURK</name>